<dbReference type="Proteomes" id="UP001161704">
    <property type="component" value="Unassembled WGS sequence"/>
</dbReference>
<gene>
    <name evidence="1" type="ORF">N5I20_21910</name>
</gene>
<reference evidence="1" key="1">
    <citation type="submission" date="2022-09" db="EMBL/GenBank/DDBJ databases">
        <title>Intensive care unit water sources are persistently colonized with multi-drug resistant bacteria and are the site of extensive horizontal gene transfer of antibiotic resistance genes.</title>
        <authorList>
            <person name="Diorio-Toth L."/>
        </authorList>
    </citation>
    <scope>NUCLEOTIDE SEQUENCE</scope>
    <source>
        <strain evidence="1">GD03710</strain>
    </source>
</reference>
<dbReference type="AlphaFoldDB" id="A0AA42UJD5"/>
<feature type="non-terminal residue" evidence="1">
    <location>
        <position position="1"/>
    </location>
</feature>
<comment type="caution">
    <text evidence="1">The sequence shown here is derived from an EMBL/GenBank/DDBJ whole genome shotgun (WGS) entry which is preliminary data.</text>
</comment>
<protein>
    <submittedName>
        <fullName evidence="1">DUF1566 domain-containing protein</fullName>
    </submittedName>
</protein>
<dbReference type="EMBL" id="JAOCIZ010000148">
    <property type="protein sequence ID" value="MDH1507699.1"/>
    <property type="molecule type" value="Genomic_DNA"/>
</dbReference>
<evidence type="ECO:0000313" key="2">
    <source>
        <dbReference type="Proteomes" id="UP001161704"/>
    </source>
</evidence>
<sequence>FDGYYWSQTLTPSRRLESAPLSAIAHIFLGEDAGADYPTPVQNSNDANGLQLRLVAEVTR</sequence>
<organism evidence="1 2">
    <name type="scientific">Aeromonas caviae</name>
    <name type="common">Aeromonas punctata</name>
    <dbReference type="NCBI Taxonomy" id="648"/>
    <lineage>
        <taxon>Bacteria</taxon>
        <taxon>Pseudomonadati</taxon>
        <taxon>Pseudomonadota</taxon>
        <taxon>Gammaproteobacteria</taxon>
        <taxon>Aeromonadales</taxon>
        <taxon>Aeromonadaceae</taxon>
        <taxon>Aeromonas</taxon>
    </lineage>
</organism>
<name>A0AA42UJD5_AERCA</name>
<proteinExistence type="predicted"/>
<evidence type="ECO:0000313" key="1">
    <source>
        <dbReference type="EMBL" id="MDH1507699.1"/>
    </source>
</evidence>
<accession>A0AA42UJD5</accession>